<feature type="transmembrane region" description="Helical" evidence="13">
    <location>
        <begin position="242"/>
        <end position="260"/>
    </location>
</feature>
<keyword evidence="6 12" id="KW-0633">Potassium transport</keyword>
<dbReference type="Proteomes" id="UP000777002">
    <property type="component" value="Unassembled WGS sequence"/>
</dbReference>
<evidence type="ECO:0000256" key="6">
    <source>
        <dbReference type="ARBA" id="ARBA00022538"/>
    </source>
</evidence>
<dbReference type="Pfam" id="PF02386">
    <property type="entry name" value="TrkH"/>
    <property type="match status" value="1"/>
</dbReference>
<feature type="transmembrane region" description="Helical" evidence="13">
    <location>
        <begin position="45"/>
        <end position="63"/>
    </location>
</feature>
<accession>A0ABS2GSC4</accession>
<evidence type="ECO:0000256" key="7">
    <source>
        <dbReference type="ARBA" id="ARBA00022692"/>
    </source>
</evidence>
<evidence type="ECO:0000256" key="3">
    <source>
        <dbReference type="ARBA" id="ARBA00022448"/>
    </source>
</evidence>
<feature type="transmembrane region" description="Helical" evidence="13">
    <location>
        <begin position="189"/>
        <end position="208"/>
    </location>
</feature>
<reference evidence="14 15" key="1">
    <citation type="journal article" date="2021" name="Sci. Rep.">
        <title>The distribution of antibiotic resistance genes in chicken gut microbiota commensals.</title>
        <authorList>
            <person name="Juricova H."/>
            <person name="Matiasovicova J."/>
            <person name="Kubasova T."/>
            <person name="Cejkova D."/>
            <person name="Rychlik I."/>
        </authorList>
    </citation>
    <scope>NUCLEOTIDE SEQUENCE [LARGE SCALE GENOMIC DNA]</scope>
    <source>
        <strain evidence="14 15">An562</strain>
    </source>
</reference>
<name>A0ABS2GSC4_9BURK</name>
<evidence type="ECO:0000256" key="10">
    <source>
        <dbReference type="ARBA" id="ARBA00023065"/>
    </source>
</evidence>
<protein>
    <recommendedName>
        <fullName evidence="12">Trk system potassium uptake protein</fullName>
    </recommendedName>
</protein>
<evidence type="ECO:0000256" key="4">
    <source>
        <dbReference type="ARBA" id="ARBA00022475"/>
    </source>
</evidence>
<evidence type="ECO:0000256" key="13">
    <source>
        <dbReference type="SAM" id="Phobius"/>
    </source>
</evidence>
<evidence type="ECO:0000256" key="2">
    <source>
        <dbReference type="ARBA" id="ARBA00009137"/>
    </source>
</evidence>
<dbReference type="EMBL" id="JACJKX010000001">
    <property type="protein sequence ID" value="MBM6927753.1"/>
    <property type="molecule type" value="Genomic_DNA"/>
</dbReference>
<evidence type="ECO:0000256" key="12">
    <source>
        <dbReference type="PIRNR" id="PIRNR006247"/>
    </source>
</evidence>
<comment type="caution">
    <text evidence="14">The sequence shown here is derived from an EMBL/GenBank/DDBJ whole genome shotgun (WGS) entry which is preliminary data.</text>
</comment>
<feature type="transmembrane region" description="Helical" evidence="13">
    <location>
        <begin position="75"/>
        <end position="98"/>
    </location>
</feature>
<keyword evidence="11 12" id="KW-0472">Membrane</keyword>
<dbReference type="InterPro" id="IPR004772">
    <property type="entry name" value="TrkH"/>
</dbReference>
<keyword evidence="15" id="KW-1185">Reference proteome</keyword>
<evidence type="ECO:0000256" key="1">
    <source>
        <dbReference type="ARBA" id="ARBA00004429"/>
    </source>
</evidence>
<keyword evidence="3 12" id="KW-0813">Transport</keyword>
<evidence type="ECO:0000256" key="5">
    <source>
        <dbReference type="ARBA" id="ARBA00022519"/>
    </source>
</evidence>
<feature type="transmembrane region" description="Helical" evidence="13">
    <location>
        <begin position="338"/>
        <end position="355"/>
    </location>
</feature>
<keyword evidence="5 12" id="KW-0997">Cell inner membrane</keyword>
<keyword evidence="7 13" id="KW-0812">Transmembrane</keyword>
<feature type="transmembrane region" description="Helical" evidence="13">
    <location>
        <begin position="399"/>
        <end position="422"/>
    </location>
</feature>
<feature type="transmembrane region" description="Helical" evidence="13">
    <location>
        <begin position="138"/>
        <end position="168"/>
    </location>
</feature>
<dbReference type="InterPro" id="IPR003445">
    <property type="entry name" value="Cat_transpt"/>
</dbReference>
<evidence type="ECO:0000256" key="11">
    <source>
        <dbReference type="ARBA" id="ARBA00023136"/>
    </source>
</evidence>
<comment type="function">
    <text evidence="12">Low-affinity potassium transport system. Interacts with Trk system potassium uptake protein TrkA.</text>
</comment>
<feature type="transmembrane region" description="Helical" evidence="13">
    <location>
        <begin position="462"/>
        <end position="488"/>
    </location>
</feature>
<keyword evidence="9 13" id="KW-1133">Transmembrane helix</keyword>
<keyword evidence="8 12" id="KW-0630">Potassium</keyword>
<keyword evidence="10 12" id="KW-0406">Ion transport</keyword>
<feature type="transmembrane region" description="Helical" evidence="13">
    <location>
        <begin position="281"/>
        <end position="303"/>
    </location>
</feature>
<comment type="similarity">
    <text evidence="2 12">Belongs to the TrkH potassium transport family.</text>
</comment>
<gene>
    <name evidence="14" type="ORF">H5985_00460</name>
</gene>
<dbReference type="PANTHER" id="PTHR32024:SF2">
    <property type="entry name" value="TRK SYSTEM POTASSIUM UPTAKE PROTEIN TRKG-RELATED"/>
    <property type="match status" value="1"/>
</dbReference>
<comment type="subcellular location">
    <subcellularLocation>
        <location evidence="1 12">Cell inner membrane</location>
        <topology evidence="1 12">Multi-pass membrane protein</topology>
    </subcellularLocation>
</comment>
<dbReference type="PANTHER" id="PTHR32024">
    <property type="entry name" value="TRK SYSTEM POTASSIUM UPTAKE PROTEIN TRKG-RELATED"/>
    <property type="match status" value="1"/>
</dbReference>
<evidence type="ECO:0000256" key="9">
    <source>
        <dbReference type="ARBA" id="ARBA00022989"/>
    </source>
</evidence>
<proteinExistence type="inferred from homology"/>
<evidence type="ECO:0000256" key="8">
    <source>
        <dbReference type="ARBA" id="ARBA00022958"/>
    </source>
</evidence>
<organism evidence="14 15">
    <name type="scientific">Parasutterella secunda</name>
    <dbReference type="NCBI Taxonomy" id="626947"/>
    <lineage>
        <taxon>Bacteria</taxon>
        <taxon>Pseudomonadati</taxon>
        <taxon>Pseudomonadota</taxon>
        <taxon>Betaproteobacteria</taxon>
        <taxon>Burkholderiales</taxon>
        <taxon>Sutterellaceae</taxon>
        <taxon>Parasutterella</taxon>
    </lineage>
</organism>
<dbReference type="RefSeq" id="WP_205049348.1">
    <property type="nucleotide sequence ID" value="NZ_JACJKX010000001.1"/>
</dbReference>
<evidence type="ECO:0000313" key="14">
    <source>
        <dbReference type="EMBL" id="MBM6927753.1"/>
    </source>
</evidence>
<keyword evidence="4 12" id="KW-1003">Cell membrane</keyword>
<sequence>MFRTQKRLILPVLNALGPLLIILAGAQLLPLAIAYRDGEDVLSEFGLSAAVTLTIGLFLLFSTKRFKRELEPRDGFLLVTLSWLSAALVGSLPLTLLLPDIAYYRIFFEAVSCLTTTGATALTNLSDLPLSLNYWRCLLSWLGGMGIIVLAVAILPLLGVGGAQLFKVENSNLFKDDRLTPRIADTAKALYVIYILASIACVAAYHWAGMNWDDSVMFMFTTMSLSGITPYDQSIGYFNSPAIEMVAVGFMIFSGFNFSLHFTAWRQRSISTYFTDIEARAWCLVLLAGVLIVFGILSVNHVYPSWETTLRHALFNVASLFSTTGYTTENYELWPSSIGFLLLIGSLFASCSGSTGGGVKMLRLLIFIKQAVLCLHTLLRPRDYLPLRLGKLTIPENIIGNVSAFFALHIIVVCTCTMLIMFSGVDLTEAFSTVIACIANAGPGLGDVGPAGNYAACSPLHLWVGSFCMFVGRLELFTVFVIFTRAFWRN</sequence>
<dbReference type="PIRSF" id="PIRSF006247">
    <property type="entry name" value="TrkH"/>
    <property type="match status" value="1"/>
</dbReference>
<evidence type="ECO:0000313" key="15">
    <source>
        <dbReference type="Proteomes" id="UP000777002"/>
    </source>
</evidence>
<feature type="transmembrane region" description="Helical" evidence="13">
    <location>
        <begin position="12"/>
        <end position="33"/>
    </location>
</feature>